<evidence type="ECO:0000259" key="1">
    <source>
        <dbReference type="Pfam" id="PF02517"/>
    </source>
</evidence>
<feature type="domain" description="CAAX prenyl protease 2/Lysostaphin resistance protein A-like" evidence="1">
    <location>
        <begin position="168"/>
        <end position="258"/>
    </location>
</feature>
<evidence type="ECO:0000313" key="2">
    <source>
        <dbReference type="EMBL" id="QLH63108.1"/>
    </source>
</evidence>
<dbReference type="GO" id="GO:0080120">
    <property type="term" value="P:CAAX-box protein maturation"/>
    <property type="evidence" value="ECO:0007669"/>
    <property type="project" value="UniProtKB-ARBA"/>
</dbReference>
<keyword evidence="2" id="KW-0482">Metalloprotease</keyword>
<keyword evidence="2" id="KW-0378">Hydrolase</keyword>
<dbReference type="AlphaFoldDB" id="A0A068Z151"/>
<dbReference type="GeneID" id="93736718"/>
<evidence type="ECO:0000313" key="3">
    <source>
        <dbReference type="Proteomes" id="UP000042738"/>
    </source>
</evidence>
<accession>A0A068Z151</accession>
<proteinExistence type="predicted"/>
<dbReference type="RefSeq" id="WP_040264893.1">
    <property type="nucleotide sequence ID" value="NZ_CAXKXZ010000008.1"/>
</dbReference>
<name>A0A068Z151_9GAMM</name>
<reference evidence="2 3" key="1">
    <citation type="journal article" date="2014" name="Genome Announc.">
        <title>Whole-Genome Sequence of Serratia symbiotica Strain CWBI-2.3T, a Free-Living Symbiont of the Black Bean Aphid Aphis fabae.</title>
        <authorList>
            <person name="Foray V."/>
            <person name="Grigorescu A.S."/>
            <person name="Sabri A."/>
            <person name="Haubruge E."/>
            <person name="Lognay G."/>
            <person name="Francis F."/>
            <person name="Fauconnier M.L."/>
            <person name="Hance T."/>
            <person name="Thonart P."/>
        </authorList>
    </citation>
    <scope>NUCLEOTIDE SEQUENCE [LARGE SCALE GENOMIC DNA]</scope>
    <source>
        <strain evidence="2">CWBI-2.3</strain>
    </source>
</reference>
<sequence>MWGVLAASLFFLPFNRLLAWLILAASAAMGLYHGVLTPLSLGYLLVIAALAWLRYHFHAIRHLAITVETLLVASCLALFLHLVPGIHNPLMINGEKTGPLSPPFTLYYHFDKALVPFLLFACLPTLFSADSGQRVGKAGWIALLISMAALLLLAVTLGRLKIEWHTPSWLLQYAMANLFFTCMAEEALFRGYLQQRLSQWLSAWPALIITALIFGTAHLAGGMWMVMFATLAGLIYGLAWMWSGRLWVPTLFHFGLNLAHLLFFTFPWYQQP</sequence>
<dbReference type="Proteomes" id="UP000042738">
    <property type="component" value="Chromosome"/>
</dbReference>
<protein>
    <submittedName>
        <fullName evidence="2">CPBP family intramembrane metalloprotease</fullName>
    </submittedName>
</protein>
<keyword evidence="2" id="KW-0645">Protease</keyword>
<gene>
    <name evidence="2" type="ORF">SYMBAF_09445</name>
</gene>
<organism evidence="2 3">
    <name type="scientific">Serratia symbiotica</name>
    <dbReference type="NCBI Taxonomy" id="138074"/>
    <lineage>
        <taxon>Bacteria</taxon>
        <taxon>Pseudomonadati</taxon>
        <taxon>Pseudomonadota</taxon>
        <taxon>Gammaproteobacteria</taxon>
        <taxon>Enterobacterales</taxon>
        <taxon>Yersiniaceae</taxon>
        <taxon>Serratia</taxon>
    </lineage>
</organism>
<dbReference type="InterPro" id="IPR003675">
    <property type="entry name" value="Rce1/LyrA-like_dom"/>
</dbReference>
<dbReference type="EMBL" id="CP050855">
    <property type="protein sequence ID" value="QLH63108.1"/>
    <property type="molecule type" value="Genomic_DNA"/>
</dbReference>
<dbReference type="GO" id="GO:0006508">
    <property type="term" value="P:proteolysis"/>
    <property type="evidence" value="ECO:0007669"/>
    <property type="project" value="UniProtKB-KW"/>
</dbReference>
<dbReference type="STRING" id="138074.SYMBAF_20087"/>
<dbReference type="Pfam" id="PF02517">
    <property type="entry name" value="Rce1-like"/>
    <property type="match status" value="1"/>
</dbReference>
<dbReference type="GO" id="GO:0008237">
    <property type="term" value="F:metallopeptidase activity"/>
    <property type="evidence" value="ECO:0007669"/>
    <property type="project" value="UniProtKB-KW"/>
</dbReference>
<dbReference type="GO" id="GO:0004175">
    <property type="term" value="F:endopeptidase activity"/>
    <property type="evidence" value="ECO:0007669"/>
    <property type="project" value="UniProtKB-ARBA"/>
</dbReference>